<feature type="region of interest" description="Disordered" evidence="2">
    <location>
        <begin position="258"/>
        <end position="331"/>
    </location>
</feature>
<dbReference type="Proteomes" id="UP000029692">
    <property type="component" value="Unassembled WGS sequence"/>
</dbReference>
<dbReference type="Pfam" id="PF02591">
    <property type="entry name" value="Zn_ribbon_9"/>
    <property type="match status" value="1"/>
</dbReference>
<feature type="coiled-coil region" evidence="1">
    <location>
        <begin position="54"/>
        <end position="167"/>
    </location>
</feature>
<gene>
    <name evidence="4" type="ORF">DC28_01720</name>
</gene>
<sequence>MITETLEKLKSLQDILAQKYLIESELKELPRSLTTKSELVNRLKKSFIEKHERLTAAKSYINDLRIKMRDAETERENYEGKIAEISTQREYEALVKEIRDAGEREQNYRKELQREEKAFEELEKAIEREELLIKDQEKELTLEQEKIHQETQDRESLLTELDNQEQAITPDIDGEIVFKFKRIIRSKEGKGIVPLQKGVCTGCNMILPLQFVNDVRSGEQIHFCPYCSMILFYQEAGSEDALENLDLEDTADLFDESEFDDDFADDMDDFDDSIGDDEEDLDDLDEEEEDDDDDEDDDQDDSSDEEEVLDDDLDDDLDDGEDDLLDEEIEE</sequence>
<evidence type="ECO:0000259" key="3">
    <source>
        <dbReference type="Pfam" id="PF02591"/>
    </source>
</evidence>
<feature type="domain" description="C4-type zinc ribbon" evidence="3">
    <location>
        <begin position="199"/>
        <end position="230"/>
    </location>
</feature>
<dbReference type="Gene3D" id="1.10.287.1490">
    <property type="match status" value="1"/>
</dbReference>
<name>A0A098R1C8_9SPIO</name>
<comment type="caution">
    <text evidence="4">The sequence shown here is derived from an EMBL/GenBank/DDBJ whole genome shotgun (WGS) entry which is preliminary data.</text>
</comment>
<dbReference type="STRING" id="1480694.DC28_01720"/>
<dbReference type="EMBL" id="JNUP01000001">
    <property type="protein sequence ID" value="KGE73925.1"/>
    <property type="molecule type" value="Genomic_DNA"/>
</dbReference>
<dbReference type="eggNOG" id="COG1579">
    <property type="taxonomic scope" value="Bacteria"/>
</dbReference>
<reference evidence="4 5" key="1">
    <citation type="submission" date="2014-05" db="EMBL/GenBank/DDBJ databases">
        <title>De novo Genome Sequence of Spirocheata sp.</title>
        <authorList>
            <person name="Shivani Y."/>
            <person name="Subhash Y."/>
            <person name="Tushar L."/>
            <person name="Sasikala C."/>
            <person name="Ramana C.V."/>
        </authorList>
    </citation>
    <scope>NUCLEOTIDE SEQUENCE [LARGE SCALE GENOMIC DNA]</scope>
    <source>
        <strain evidence="4 5">JC230</strain>
    </source>
</reference>
<dbReference type="RefSeq" id="WP_037544406.1">
    <property type="nucleotide sequence ID" value="NZ_JNUP01000001.1"/>
</dbReference>
<evidence type="ECO:0000256" key="1">
    <source>
        <dbReference type="SAM" id="Coils"/>
    </source>
</evidence>
<dbReference type="AlphaFoldDB" id="A0A098R1C8"/>
<keyword evidence="5" id="KW-1185">Reference proteome</keyword>
<evidence type="ECO:0000313" key="5">
    <source>
        <dbReference type="Proteomes" id="UP000029692"/>
    </source>
</evidence>
<evidence type="ECO:0000313" key="4">
    <source>
        <dbReference type="EMBL" id="KGE73925.1"/>
    </source>
</evidence>
<accession>A0A098R1C8</accession>
<protein>
    <recommendedName>
        <fullName evidence="3">C4-type zinc ribbon domain-containing protein</fullName>
    </recommendedName>
</protein>
<keyword evidence="1" id="KW-0175">Coiled coil</keyword>
<dbReference type="InterPro" id="IPR003743">
    <property type="entry name" value="Zf-RING_7"/>
</dbReference>
<organism evidence="4 5">
    <name type="scientific">Spirochaeta lutea</name>
    <dbReference type="NCBI Taxonomy" id="1480694"/>
    <lineage>
        <taxon>Bacteria</taxon>
        <taxon>Pseudomonadati</taxon>
        <taxon>Spirochaetota</taxon>
        <taxon>Spirochaetia</taxon>
        <taxon>Spirochaetales</taxon>
        <taxon>Spirochaetaceae</taxon>
        <taxon>Spirochaeta</taxon>
    </lineage>
</organism>
<proteinExistence type="predicted"/>
<evidence type="ECO:0000256" key="2">
    <source>
        <dbReference type="SAM" id="MobiDB-lite"/>
    </source>
</evidence>
<dbReference type="OrthoDB" id="9795058at2"/>